<evidence type="ECO:0000313" key="5">
    <source>
        <dbReference type="EMBL" id="RAK53031.1"/>
    </source>
</evidence>
<keyword evidence="6" id="KW-1185">Reference proteome</keyword>
<keyword evidence="1 3" id="KW-0807">Transducer</keyword>
<evidence type="ECO:0000256" key="3">
    <source>
        <dbReference type="PROSITE-ProRule" id="PRU00284"/>
    </source>
</evidence>
<accession>A0A328AEH5</accession>
<dbReference type="InterPro" id="IPR004089">
    <property type="entry name" value="MCPsignal_dom"/>
</dbReference>
<reference evidence="6" key="1">
    <citation type="submission" date="2018-05" db="EMBL/GenBank/DDBJ databases">
        <authorList>
            <person name="Li X."/>
        </authorList>
    </citation>
    <scope>NUCLEOTIDE SEQUENCE [LARGE SCALE GENOMIC DNA]</scope>
    <source>
        <strain evidence="6">LX32</strain>
    </source>
</reference>
<dbReference type="GO" id="GO:0006935">
    <property type="term" value="P:chemotaxis"/>
    <property type="evidence" value="ECO:0007669"/>
    <property type="project" value="InterPro"/>
</dbReference>
<dbReference type="InterPro" id="IPR004090">
    <property type="entry name" value="Chemotax_Me-accpt_rcpt"/>
</dbReference>
<gene>
    <name evidence="5" type="ORF">DJ017_00030</name>
</gene>
<dbReference type="GO" id="GO:0007165">
    <property type="term" value="P:signal transduction"/>
    <property type="evidence" value="ECO:0007669"/>
    <property type="project" value="UniProtKB-KW"/>
</dbReference>
<dbReference type="PANTHER" id="PTHR32089:SF112">
    <property type="entry name" value="LYSOZYME-LIKE PROTEIN-RELATED"/>
    <property type="match status" value="1"/>
</dbReference>
<dbReference type="EMBL" id="QFYQ01000001">
    <property type="protein sequence ID" value="RAK53031.1"/>
    <property type="molecule type" value="Genomic_DNA"/>
</dbReference>
<dbReference type="AlphaFoldDB" id="A0A328AEH5"/>
<organism evidence="5 6">
    <name type="scientific">Phenylobacterium soli</name>
    <dbReference type="NCBI Taxonomy" id="2170551"/>
    <lineage>
        <taxon>Bacteria</taxon>
        <taxon>Pseudomonadati</taxon>
        <taxon>Pseudomonadota</taxon>
        <taxon>Alphaproteobacteria</taxon>
        <taxon>Caulobacterales</taxon>
        <taxon>Caulobacteraceae</taxon>
        <taxon>Phenylobacterium</taxon>
    </lineage>
</organism>
<evidence type="ECO:0000256" key="1">
    <source>
        <dbReference type="ARBA" id="ARBA00023224"/>
    </source>
</evidence>
<dbReference type="Gene3D" id="1.10.287.950">
    <property type="entry name" value="Methyl-accepting chemotaxis protein"/>
    <property type="match status" value="1"/>
</dbReference>
<proteinExistence type="inferred from homology"/>
<dbReference type="Proteomes" id="UP000249254">
    <property type="component" value="Unassembled WGS sequence"/>
</dbReference>
<dbReference type="SUPFAM" id="SSF58104">
    <property type="entry name" value="Methyl-accepting chemotaxis protein (MCP) signaling domain"/>
    <property type="match status" value="1"/>
</dbReference>
<evidence type="ECO:0000313" key="6">
    <source>
        <dbReference type="Proteomes" id="UP000249254"/>
    </source>
</evidence>
<dbReference type="GO" id="GO:0004888">
    <property type="term" value="F:transmembrane signaling receptor activity"/>
    <property type="evidence" value="ECO:0007669"/>
    <property type="project" value="InterPro"/>
</dbReference>
<feature type="domain" description="Methyl-accepting transducer" evidence="4">
    <location>
        <begin position="106"/>
        <end position="335"/>
    </location>
</feature>
<evidence type="ECO:0000259" key="4">
    <source>
        <dbReference type="PROSITE" id="PS50111"/>
    </source>
</evidence>
<name>A0A328AEH5_9CAUL</name>
<dbReference type="SMART" id="SM00283">
    <property type="entry name" value="MA"/>
    <property type="match status" value="1"/>
</dbReference>
<dbReference type="GO" id="GO:0016020">
    <property type="term" value="C:membrane"/>
    <property type="evidence" value="ECO:0007669"/>
    <property type="project" value="InterPro"/>
</dbReference>
<sequence length="362" mass="37658">MRRASEGDLEGRVSPMPEDPVLRGLALSLNAQLDLTDAYVRESRAALEHVARGVYYRRVMERGLLGSFAQAAGVINQAMGAMGAKVAGMEALRGSLLEIADRVASSAQELEATAQSLAGVVTQVRQGTTAIDESARATTENVAGVVSATEQLTASITEVGTLAGSTSEVSRDVVGRTRSTADSMLRLKEASDQIGEVVDLIRTVASQTNLLSLNAMIEASRVGEAGRGFAVVAAEVKALARQTGDATVEITRQVQSVQDLSGVVTGALEQVRATIDRLAGMSEQVSVAVEQQSAATQEISAHMQQAADGARDVAGGISQVAAAIGEADNAAQNMFDAAREVADQASRLRSELDNFLGASATD</sequence>
<protein>
    <recommendedName>
        <fullName evidence="4">Methyl-accepting transducer domain-containing protein</fullName>
    </recommendedName>
</protein>
<dbReference type="PROSITE" id="PS50111">
    <property type="entry name" value="CHEMOTAXIS_TRANSDUC_2"/>
    <property type="match status" value="1"/>
</dbReference>
<evidence type="ECO:0000256" key="2">
    <source>
        <dbReference type="ARBA" id="ARBA00029447"/>
    </source>
</evidence>
<comment type="similarity">
    <text evidence="2">Belongs to the methyl-accepting chemotaxis (MCP) protein family.</text>
</comment>
<dbReference type="PANTHER" id="PTHR32089">
    <property type="entry name" value="METHYL-ACCEPTING CHEMOTAXIS PROTEIN MCPB"/>
    <property type="match status" value="1"/>
</dbReference>
<dbReference type="Pfam" id="PF00015">
    <property type="entry name" value="MCPsignal"/>
    <property type="match status" value="1"/>
</dbReference>
<comment type="caution">
    <text evidence="5">The sequence shown here is derived from an EMBL/GenBank/DDBJ whole genome shotgun (WGS) entry which is preliminary data.</text>
</comment>
<dbReference type="PRINTS" id="PR00260">
    <property type="entry name" value="CHEMTRNSDUCR"/>
</dbReference>